<sequence>MADAEAAVVPASARTRRHPGAAMVAVAEDRPVRRPTRGVRLLLVAFCCLTAAAVVSLVVLADRTEQTFAWTIQPPVTAAFLGSGYAAGLVLSALALRSDDWPAVRVPYVTVLVFTWFTAAATFVHLDRMHVNTPGTGPVAVPAAWLWLVVYVVIPVGMAVLLVRQERPERGRAPDVPIPRALAAVLALQGVVLLVVGVALFVAPTLSERLWPWTLTPLTARVVAAWLLAFAVAVGLSVADGDLLRLRIATVAYTAFGVFQVVTLLRFRDEVQWSGLPARVLVAMLVAIIATGAVGWALSRRGSRALIYGRQG</sequence>
<dbReference type="EMBL" id="BJYY01000013">
    <property type="protein sequence ID" value="GEO34374.1"/>
    <property type="molecule type" value="Genomic_DNA"/>
</dbReference>
<dbReference type="AlphaFoldDB" id="A0A512DD23"/>
<evidence type="ECO:0000313" key="2">
    <source>
        <dbReference type="EMBL" id="GEO34374.1"/>
    </source>
</evidence>
<keyword evidence="3" id="KW-1185">Reference proteome</keyword>
<gene>
    <name evidence="2" type="ORF">CAE01nite_20990</name>
</gene>
<dbReference type="Proteomes" id="UP000321181">
    <property type="component" value="Unassembled WGS sequence"/>
</dbReference>
<feature type="transmembrane region" description="Helical" evidence="1">
    <location>
        <begin position="246"/>
        <end position="267"/>
    </location>
</feature>
<evidence type="ECO:0000313" key="3">
    <source>
        <dbReference type="Proteomes" id="UP000321181"/>
    </source>
</evidence>
<keyword evidence="1" id="KW-0472">Membrane</keyword>
<name>A0A512DD23_9CELL</name>
<protein>
    <submittedName>
        <fullName evidence="2">Uncharacterized protein</fullName>
    </submittedName>
</protein>
<evidence type="ECO:0000256" key="1">
    <source>
        <dbReference type="SAM" id="Phobius"/>
    </source>
</evidence>
<feature type="transmembrane region" description="Helical" evidence="1">
    <location>
        <begin position="218"/>
        <end position="239"/>
    </location>
</feature>
<accession>A0A512DD23</accession>
<feature type="transmembrane region" description="Helical" evidence="1">
    <location>
        <begin position="39"/>
        <end position="60"/>
    </location>
</feature>
<reference evidence="2 3" key="1">
    <citation type="submission" date="2019-07" db="EMBL/GenBank/DDBJ databases">
        <title>Whole genome shotgun sequence of Cellulomonas aerilata NBRC 106308.</title>
        <authorList>
            <person name="Hosoyama A."/>
            <person name="Uohara A."/>
            <person name="Ohji S."/>
            <person name="Ichikawa N."/>
        </authorList>
    </citation>
    <scope>NUCLEOTIDE SEQUENCE [LARGE SCALE GENOMIC DNA]</scope>
    <source>
        <strain evidence="2 3">NBRC 106308</strain>
    </source>
</reference>
<proteinExistence type="predicted"/>
<feature type="transmembrane region" description="Helical" evidence="1">
    <location>
        <begin position="72"/>
        <end position="94"/>
    </location>
</feature>
<feature type="transmembrane region" description="Helical" evidence="1">
    <location>
        <begin position="144"/>
        <end position="163"/>
    </location>
</feature>
<keyword evidence="1" id="KW-0812">Transmembrane</keyword>
<keyword evidence="1" id="KW-1133">Transmembrane helix</keyword>
<feature type="transmembrane region" description="Helical" evidence="1">
    <location>
        <begin position="106"/>
        <end position="124"/>
    </location>
</feature>
<comment type="caution">
    <text evidence="2">The sequence shown here is derived from an EMBL/GenBank/DDBJ whole genome shotgun (WGS) entry which is preliminary data.</text>
</comment>
<organism evidence="2 3">
    <name type="scientific">Cellulomonas aerilata</name>
    <dbReference type="NCBI Taxonomy" id="515326"/>
    <lineage>
        <taxon>Bacteria</taxon>
        <taxon>Bacillati</taxon>
        <taxon>Actinomycetota</taxon>
        <taxon>Actinomycetes</taxon>
        <taxon>Micrococcales</taxon>
        <taxon>Cellulomonadaceae</taxon>
        <taxon>Cellulomonas</taxon>
    </lineage>
</organism>
<feature type="transmembrane region" description="Helical" evidence="1">
    <location>
        <begin position="184"/>
        <end position="206"/>
    </location>
</feature>
<feature type="transmembrane region" description="Helical" evidence="1">
    <location>
        <begin position="279"/>
        <end position="298"/>
    </location>
</feature>